<evidence type="ECO:0000256" key="2">
    <source>
        <dbReference type="SAM" id="MobiDB-lite"/>
    </source>
</evidence>
<dbReference type="InterPro" id="IPR002885">
    <property type="entry name" value="PPR_rpt"/>
</dbReference>
<reference evidence="4" key="1">
    <citation type="journal article" date="2021" name="bioRxiv">
        <title>Whole Genome Assembly and Annotation of Northern Wild Rice, Zizania palustris L., Supports a Whole Genome Duplication in the Zizania Genus.</title>
        <authorList>
            <person name="Haas M."/>
            <person name="Kono T."/>
            <person name="Macchietto M."/>
            <person name="Millas R."/>
            <person name="McGilp L."/>
            <person name="Shao M."/>
            <person name="Duquette J."/>
            <person name="Hirsch C.N."/>
            <person name="Kimball J."/>
        </authorList>
    </citation>
    <scope>NUCLEOTIDE SEQUENCE</scope>
    <source>
        <tissue evidence="4">Fresh leaf tissue</tissue>
    </source>
</reference>
<evidence type="ECO:0008006" key="6">
    <source>
        <dbReference type="Google" id="ProtNLM"/>
    </source>
</evidence>
<evidence type="ECO:0000256" key="3">
    <source>
        <dbReference type="SAM" id="Phobius"/>
    </source>
</evidence>
<dbReference type="PROSITE" id="PS51375">
    <property type="entry name" value="PPR"/>
    <property type="match status" value="5"/>
</dbReference>
<dbReference type="Proteomes" id="UP000729402">
    <property type="component" value="Unassembled WGS sequence"/>
</dbReference>
<feature type="repeat" description="PPR" evidence="1">
    <location>
        <begin position="362"/>
        <end position="396"/>
    </location>
</feature>
<dbReference type="OrthoDB" id="185373at2759"/>
<sequence length="699" mass="78080">MPMAPPPSTSRFLLPRLSAARAISGRPQRPPPSPHAAAPTSTPQAFHAHLASLAAPFRADHPSTLPSLLTALSRARAAGLPLLPATRVLAASALLRHGRIPDALAQFNLLSDSANLPSLFCNSLLAALASSGSVVPARKLFDKMLGRATELDTVGFGVFVKNVSRRDGLAEVLRLLQAVHHRGDRVDRSVIAAMVADGLSREGRIEDAWQALEEMRSRGWKPDFVAYRIVSGAFKAAGRTEEEDRILKQKRKLGVAPRKEDYREFVLALLSNRQIAEAKEIAEAIVLGDFPIDDDILNALICSLSDNDADSAIMFCRFMIGKERFPSSDMLIHLCESLCKNRKGDDMWDFFRVLLDKGYCTNVRDYHLVVSFLSKAGKVREAYDVLKEMKRKRFEPNISTYNSLMEALCRENLLRPAKKLWDEMFTSDCSPNLQTYNILISKFAEITESEQVKQLFDHMLQKGVSPDSATYASVINMFCQEKRYEQAVEIFTKCAMQDPAAASSVLIVFILALCKQGNYRRALGVISCVPSNVESMNSHVILLKCLTDVGEVDFTIEHIKWIRSNLSSRFQSIMNELMGSLSTSASLQPVTRRWRSGTARCPSSRAPTYLTAAVVTTVGCTLEIISPYHLYLNPKLVVHHYEIWRLVTNFLYFRKMGLCMEQAQSLHSYELLGFVHLHCCLLTLGPFGVLYSCWKQHMG</sequence>
<protein>
    <recommendedName>
        <fullName evidence="6">Pentacotripeptide-repeat region of PRORP domain-containing protein</fullName>
    </recommendedName>
</protein>
<feature type="repeat" description="PPR" evidence="1">
    <location>
        <begin position="188"/>
        <end position="222"/>
    </location>
</feature>
<dbReference type="NCBIfam" id="TIGR00756">
    <property type="entry name" value="PPR"/>
    <property type="match status" value="4"/>
</dbReference>
<evidence type="ECO:0000313" key="5">
    <source>
        <dbReference type="Proteomes" id="UP000729402"/>
    </source>
</evidence>
<feature type="transmembrane region" description="Helical" evidence="3">
    <location>
        <begin position="671"/>
        <end position="694"/>
    </location>
</feature>
<feature type="repeat" description="PPR" evidence="1">
    <location>
        <begin position="467"/>
        <end position="501"/>
    </location>
</feature>
<dbReference type="EMBL" id="JAAALK010000082">
    <property type="protein sequence ID" value="KAG8087286.1"/>
    <property type="molecule type" value="Genomic_DNA"/>
</dbReference>
<keyword evidence="3" id="KW-0812">Transmembrane</keyword>
<feature type="region of interest" description="Disordered" evidence="2">
    <location>
        <begin position="21"/>
        <end position="42"/>
    </location>
</feature>
<feature type="repeat" description="PPR" evidence="1">
    <location>
        <begin position="432"/>
        <end position="466"/>
    </location>
</feature>
<evidence type="ECO:0000313" key="4">
    <source>
        <dbReference type="EMBL" id="KAG8087286.1"/>
    </source>
</evidence>
<dbReference type="Pfam" id="PF04511">
    <property type="entry name" value="DER1"/>
    <property type="match status" value="1"/>
</dbReference>
<dbReference type="Pfam" id="PF01535">
    <property type="entry name" value="PPR"/>
    <property type="match status" value="3"/>
</dbReference>
<proteinExistence type="predicted"/>
<dbReference type="InterPro" id="IPR007599">
    <property type="entry name" value="DER1"/>
</dbReference>
<reference evidence="4" key="2">
    <citation type="submission" date="2021-02" db="EMBL/GenBank/DDBJ databases">
        <authorList>
            <person name="Kimball J.A."/>
            <person name="Haas M.W."/>
            <person name="Macchietto M."/>
            <person name="Kono T."/>
            <person name="Duquette J."/>
            <person name="Shao M."/>
        </authorList>
    </citation>
    <scope>NUCLEOTIDE SEQUENCE</scope>
    <source>
        <tissue evidence="4">Fresh leaf tissue</tissue>
    </source>
</reference>
<gene>
    <name evidence="4" type="ORF">GUJ93_ZPchr0010g9444</name>
</gene>
<keyword evidence="5" id="KW-1185">Reference proteome</keyword>
<name>A0A8J5WBW6_ZIZPA</name>
<feature type="repeat" description="PPR" evidence="1">
    <location>
        <begin position="397"/>
        <end position="431"/>
    </location>
</feature>
<organism evidence="4 5">
    <name type="scientific">Zizania palustris</name>
    <name type="common">Northern wild rice</name>
    <dbReference type="NCBI Taxonomy" id="103762"/>
    <lineage>
        <taxon>Eukaryota</taxon>
        <taxon>Viridiplantae</taxon>
        <taxon>Streptophyta</taxon>
        <taxon>Embryophyta</taxon>
        <taxon>Tracheophyta</taxon>
        <taxon>Spermatophyta</taxon>
        <taxon>Magnoliopsida</taxon>
        <taxon>Liliopsida</taxon>
        <taxon>Poales</taxon>
        <taxon>Poaceae</taxon>
        <taxon>BOP clade</taxon>
        <taxon>Oryzoideae</taxon>
        <taxon>Oryzeae</taxon>
        <taxon>Zizaniinae</taxon>
        <taxon>Zizania</taxon>
    </lineage>
</organism>
<dbReference type="PANTHER" id="PTHR47939:SF2">
    <property type="entry name" value="OS03G0782900 PROTEIN"/>
    <property type="match status" value="1"/>
</dbReference>
<dbReference type="Pfam" id="PF12854">
    <property type="entry name" value="PPR_1"/>
    <property type="match status" value="1"/>
</dbReference>
<evidence type="ECO:0000256" key="1">
    <source>
        <dbReference type="PROSITE-ProRule" id="PRU00708"/>
    </source>
</evidence>
<keyword evidence="3" id="KW-0472">Membrane</keyword>
<dbReference type="AlphaFoldDB" id="A0A8J5WBW6"/>
<dbReference type="PANTHER" id="PTHR47939">
    <property type="entry name" value="MEMBRANE-ASSOCIATED SALT-INDUCIBLE PROTEIN-LIKE"/>
    <property type="match status" value="1"/>
</dbReference>
<dbReference type="InterPro" id="IPR050667">
    <property type="entry name" value="PPR-containing_protein"/>
</dbReference>
<comment type="caution">
    <text evidence="4">The sequence shown here is derived from an EMBL/GenBank/DDBJ whole genome shotgun (WGS) entry which is preliminary data.</text>
</comment>
<dbReference type="Pfam" id="PF13041">
    <property type="entry name" value="PPR_2"/>
    <property type="match status" value="1"/>
</dbReference>
<keyword evidence="3" id="KW-1133">Transmembrane helix</keyword>
<accession>A0A8J5WBW6</accession>